<dbReference type="InterPro" id="IPR036866">
    <property type="entry name" value="RibonucZ/Hydroxyglut_hydro"/>
</dbReference>
<dbReference type="SUPFAM" id="SSF56281">
    <property type="entry name" value="Metallo-hydrolase/oxidoreductase"/>
    <property type="match status" value="1"/>
</dbReference>
<protein>
    <submittedName>
        <fullName evidence="2">MBL fold metallo-hydrolase</fullName>
    </submittedName>
</protein>
<proteinExistence type="predicted"/>
<name>A0ABM9M3B3_9MYCO</name>
<evidence type="ECO:0000259" key="1">
    <source>
        <dbReference type="Pfam" id="PF19583"/>
    </source>
</evidence>
<dbReference type="EMBL" id="OY726397">
    <property type="protein sequence ID" value="CAJ1509458.1"/>
    <property type="molecule type" value="Genomic_DNA"/>
</dbReference>
<reference evidence="2 3" key="1">
    <citation type="submission" date="2023-08" db="EMBL/GenBank/DDBJ databases">
        <authorList>
            <person name="Folkvardsen B D."/>
            <person name="Norman A."/>
        </authorList>
    </citation>
    <scope>NUCLEOTIDE SEQUENCE [LARGE SCALE GENOMIC DNA]</scope>
    <source>
        <strain evidence="2 3">Mu0053</strain>
    </source>
</reference>
<dbReference type="Proteomes" id="UP001190465">
    <property type="component" value="Chromosome"/>
</dbReference>
<dbReference type="RefSeq" id="WP_308479502.1">
    <property type="nucleotide sequence ID" value="NZ_OY726397.1"/>
</dbReference>
<sequence length="240" mass="25710">MNSTEVDEIAAGIYRISTWIPGITENGFTFNQFLLTGDEPLLFHTGQRFLFAQVSEAVGRVLGGRPLRWISFGHLEADECGAVNLFLATAPQAEVIHGPLACMLSLTDMCDRPPVVAPDDDVHDIGGHRLRFLPTPHVPHNWEAGLWFDETTSTLLAGDLFTHTGRCPALTESDCVAPALEAEQIFHATGLTTNLVPTLTELAALRPATLAVMHGASFSGDGSAQLQALADGYSGMLTAS</sequence>
<organism evidence="2 3">
    <name type="scientific">[Mycobacterium] burgundiense</name>
    <dbReference type="NCBI Taxonomy" id="3064286"/>
    <lineage>
        <taxon>Bacteria</taxon>
        <taxon>Bacillati</taxon>
        <taxon>Actinomycetota</taxon>
        <taxon>Actinomycetes</taxon>
        <taxon>Mycobacteriales</taxon>
        <taxon>Mycobacteriaceae</taxon>
        <taxon>Mycolicibacterium</taxon>
    </lineage>
</organism>
<accession>A0ABM9M3B3</accession>
<evidence type="ECO:0000313" key="2">
    <source>
        <dbReference type="EMBL" id="CAJ1509458.1"/>
    </source>
</evidence>
<dbReference type="InterPro" id="IPR045761">
    <property type="entry name" value="ODP_dom"/>
</dbReference>
<dbReference type="Gene3D" id="3.60.15.10">
    <property type="entry name" value="Ribonuclease Z/Hydroxyacylglutathione hydrolase-like"/>
    <property type="match status" value="1"/>
</dbReference>
<feature type="domain" description="ODP" evidence="1">
    <location>
        <begin position="29"/>
        <end position="196"/>
    </location>
</feature>
<dbReference type="Pfam" id="PF19583">
    <property type="entry name" value="ODP"/>
    <property type="match status" value="1"/>
</dbReference>
<evidence type="ECO:0000313" key="3">
    <source>
        <dbReference type="Proteomes" id="UP001190465"/>
    </source>
</evidence>
<gene>
    <name evidence="2" type="ORF">MU0053_004190</name>
</gene>
<keyword evidence="3" id="KW-1185">Reference proteome</keyword>